<accession>A0A1V4GWX9</accession>
<evidence type="ECO:0000313" key="2">
    <source>
        <dbReference type="EMBL" id="STZ01001.1"/>
    </source>
</evidence>
<evidence type="ECO:0000313" key="4">
    <source>
        <dbReference type="Proteomes" id="UP000254107"/>
    </source>
</evidence>
<gene>
    <name evidence="1" type="ORF">B5J94_06260</name>
    <name evidence="2" type="ORF">NCTC7911_02414</name>
</gene>
<reference evidence="2 4" key="3">
    <citation type="submission" date="2018-06" db="EMBL/GenBank/DDBJ databases">
        <authorList>
            <consortium name="Pathogen Informatics"/>
            <person name="Doyle S."/>
        </authorList>
    </citation>
    <scope>NUCLEOTIDE SEQUENCE [LARGE SCALE GENOMIC DNA]</scope>
    <source>
        <strain evidence="2 4">NCTC7911</strain>
    </source>
</reference>
<evidence type="ECO:0000313" key="3">
    <source>
        <dbReference type="Proteomes" id="UP000191025"/>
    </source>
</evidence>
<dbReference type="AlphaFoldDB" id="A0A1V4GWX9"/>
<dbReference type="Proteomes" id="UP000254107">
    <property type="component" value="Unassembled WGS sequence"/>
</dbReference>
<keyword evidence="4" id="KW-1185">Reference proteome</keyword>
<name>A0A1V4GWX9_MORLA</name>
<organism evidence="1 3">
    <name type="scientific">Moraxella lacunata</name>
    <dbReference type="NCBI Taxonomy" id="477"/>
    <lineage>
        <taxon>Bacteria</taxon>
        <taxon>Pseudomonadati</taxon>
        <taxon>Pseudomonadota</taxon>
        <taxon>Gammaproteobacteria</taxon>
        <taxon>Moraxellales</taxon>
        <taxon>Moraxellaceae</taxon>
        <taxon>Moraxella</taxon>
    </lineage>
</organism>
<sequence length="94" mass="10642">MSGNFNMSFDPKVRQEFADVLSGYGLTVPQAFKLFANQVIKTKTVPLSFDWQANDELCEQVLVALNANEQEKQAGKSVRYADFDEMMTDLANER</sequence>
<dbReference type="Gene3D" id="1.10.1220.10">
    <property type="entry name" value="Met repressor-like"/>
    <property type="match status" value="1"/>
</dbReference>
<reference evidence="3" key="1">
    <citation type="submission" date="2017-03" db="EMBL/GenBank/DDBJ databases">
        <title>Draft genome sequence of Moraxella equi CCUG 4950T type strain.</title>
        <authorList>
            <person name="Salva-Serra F."/>
            <person name="Engstrom-Jakobsson H."/>
            <person name="Thorell K."/>
            <person name="Jaen-Luchoro D."/>
            <person name="Gonzales-Siles L."/>
            <person name="Karlsson R."/>
            <person name="Yazdan S."/>
            <person name="Boulund F."/>
            <person name="Johnning A."/>
            <person name="Engstrand L."/>
            <person name="Kristiansson E."/>
            <person name="Moore E."/>
        </authorList>
    </citation>
    <scope>NUCLEOTIDE SEQUENCE [LARGE SCALE GENOMIC DNA]</scope>
    <source>
        <strain evidence="3">CCUG 4441</strain>
    </source>
</reference>
<dbReference type="Proteomes" id="UP000191025">
    <property type="component" value="Unassembled WGS sequence"/>
</dbReference>
<evidence type="ECO:0000313" key="1">
    <source>
        <dbReference type="EMBL" id="OPH36940.1"/>
    </source>
</evidence>
<dbReference type="EMBL" id="MXAN01000041">
    <property type="protein sequence ID" value="OPH36940.1"/>
    <property type="molecule type" value="Genomic_DNA"/>
</dbReference>
<dbReference type="GeneID" id="302270928"/>
<dbReference type="RefSeq" id="WP_062501198.1">
    <property type="nucleotide sequence ID" value="NZ_MXAN01000041.1"/>
</dbReference>
<dbReference type="EMBL" id="UGQC01000001">
    <property type="protein sequence ID" value="STZ01001.1"/>
    <property type="molecule type" value="Genomic_DNA"/>
</dbReference>
<dbReference type="InterPro" id="IPR013321">
    <property type="entry name" value="Arc_rbn_hlx_hlx"/>
</dbReference>
<proteinExistence type="predicted"/>
<dbReference type="InterPro" id="IPR007337">
    <property type="entry name" value="RelB/DinJ"/>
</dbReference>
<dbReference type="Pfam" id="PF04221">
    <property type="entry name" value="RelB"/>
    <property type="match status" value="1"/>
</dbReference>
<dbReference type="GO" id="GO:0006355">
    <property type="term" value="P:regulation of DNA-templated transcription"/>
    <property type="evidence" value="ECO:0007669"/>
    <property type="project" value="InterPro"/>
</dbReference>
<protein>
    <submittedName>
        <fullName evidence="2">Addiction module antitoxin, RelB/DinJ family</fullName>
    </submittedName>
</protein>
<reference evidence="1" key="2">
    <citation type="submission" date="2017-03" db="EMBL/GenBank/DDBJ databases">
        <authorList>
            <person name="Afonso C.L."/>
            <person name="Miller P.J."/>
            <person name="Scott M.A."/>
            <person name="Spackman E."/>
            <person name="Goraichik I."/>
            <person name="Dimitrov K.M."/>
            <person name="Suarez D.L."/>
            <person name="Swayne D.E."/>
        </authorList>
    </citation>
    <scope>NUCLEOTIDE SEQUENCE</scope>
    <source>
        <strain evidence="1">CCUG 4441</strain>
    </source>
</reference>